<sequence>MVETNIENSCHACVVISTVVIDEADAETGLNIFPKGVRKDGFLGVKWRDMSGEAVDSIDRSELRRGRGAEILSEGLDEEEKINSSDDEETTNEEELHSNKDQTDDEHYDDDEYVHDDDKKHDDDDKEMNDAENADERKDDLRNG</sequence>
<protein>
    <submittedName>
        <fullName evidence="2">Uncharacterized protein</fullName>
    </submittedName>
</protein>
<accession>A0A6L2NZV9</accession>
<feature type="compositionally biased region" description="Basic and acidic residues" evidence="1">
    <location>
        <begin position="134"/>
        <end position="144"/>
    </location>
</feature>
<dbReference type="EMBL" id="BKCJ010010447">
    <property type="protein sequence ID" value="GEU91626.1"/>
    <property type="molecule type" value="Genomic_DNA"/>
</dbReference>
<evidence type="ECO:0000256" key="1">
    <source>
        <dbReference type="SAM" id="MobiDB-lite"/>
    </source>
</evidence>
<organism evidence="2">
    <name type="scientific">Tanacetum cinerariifolium</name>
    <name type="common">Dalmatian daisy</name>
    <name type="synonym">Chrysanthemum cinerariifolium</name>
    <dbReference type="NCBI Taxonomy" id="118510"/>
    <lineage>
        <taxon>Eukaryota</taxon>
        <taxon>Viridiplantae</taxon>
        <taxon>Streptophyta</taxon>
        <taxon>Embryophyta</taxon>
        <taxon>Tracheophyta</taxon>
        <taxon>Spermatophyta</taxon>
        <taxon>Magnoliopsida</taxon>
        <taxon>eudicotyledons</taxon>
        <taxon>Gunneridae</taxon>
        <taxon>Pentapetalae</taxon>
        <taxon>asterids</taxon>
        <taxon>campanulids</taxon>
        <taxon>Asterales</taxon>
        <taxon>Asteraceae</taxon>
        <taxon>Asteroideae</taxon>
        <taxon>Anthemideae</taxon>
        <taxon>Anthemidinae</taxon>
        <taxon>Tanacetum</taxon>
    </lineage>
</organism>
<feature type="compositionally biased region" description="Acidic residues" evidence="1">
    <location>
        <begin position="124"/>
        <end position="133"/>
    </location>
</feature>
<feature type="compositionally biased region" description="Acidic residues" evidence="1">
    <location>
        <begin position="103"/>
        <end position="115"/>
    </location>
</feature>
<feature type="compositionally biased region" description="Basic and acidic residues" evidence="1">
    <location>
        <begin position="54"/>
        <end position="68"/>
    </location>
</feature>
<comment type="caution">
    <text evidence="2">The sequence shown here is derived from an EMBL/GenBank/DDBJ whole genome shotgun (WGS) entry which is preliminary data.</text>
</comment>
<feature type="region of interest" description="Disordered" evidence="1">
    <location>
        <begin position="54"/>
        <end position="144"/>
    </location>
</feature>
<name>A0A6L2NZV9_TANCI</name>
<evidence type="ECO:0000313" key="2">
    <source>
        <dbReference type="EMBL" id="GEU91626.1"/>
    </source>
</evidence>
<feature type="compositionally biased region" description="Acidic residues" evidence="1">
    <location>
        <begin position="75"/>
        <end position="93"/>
    </location>
</feature>
<reference evidence="2" key="1">
    <citation type="journal article" date="2019" name="Sci. Rep.">
        <title>Draft genome of Tanacetum cinerariifolium, the natural source of mosquito coil.</title>
        <authorList>
            <person name="Yamashiro T."/>
            <person name="Shiraishi A."/>
            <person name="Satake H."/>
            <person name="Nakayama K."/>
        </authorList>
    </citation>
    <scope>NUCLEOTIDE SEQUENCE</scope>
</reference>
<proteinExistence type="predicted"/>
<gene>
    <name evidence="2" type="ORF">Tci_063604</name>
</gene>
<dbReference type="AlphaFoldDB" id="A0A6L2NZV9"/>